<protein>
    <submittedName>
        <fullName evidence="5">Transcriptional regulator, GntR family</fullName>
    </submittedName>
</protein>
<proteinExistence type="predicted"/>
<dbReference type="Gene3D" id="1.20.120.530">
    <property type="entry name" value="GntR ligand-binding domain-like"/>
    <property type="match status" value="1"/>
</dbReference>
<gene>
    <name evidence="5" type="ORF">AGR4A_pAt10212</name>
</gene>
<dbReference type="PANTHER" id="PTHR43537:SF51">
    <property type="entry name" value="HTH-TYPE TRANSCRIPTIONAL REGULATOR LGOR-RELATED"/>
    <property type="match status" value="1"/>
</dbReference>
<dbReference type="GO" id="GO:0003700">
    <property type="term" value="F:DNA-binding transcription factor activity"/>
    <property type="evidence" value="ECO:0007669"/>
    <property type="project" value="InterPro"/>
</dbReference>
<dbReference type="Pfam" id="PF07729">
    <property type="entry name" value="FCD"/>
    <property type="match status" value="1"/>
</dbReference>
<evidence type="ECO:0000256" key="3">
    <source>
        <dbReference type="ARBA" id="ARBA00023163"/>
    </source>
</evidence>
<keyword evidence="3" id="KW-0804">Transcription</keyword>
<dbReference type="InterPro" id="IPR008920">
    <property type="entry name" value="TF_FadR/GntR_C"/>
</dbReference>
<feature type="domain" description="HTH gntR-type" evidence="4">
    <location>
        <begin position="19"/>
        <end position="86"/>
    </location>
</feature>
<dbReference type="InterPro" id="IPR000524">
    <property type="entry name" value="Tscrpt_reg_HTH_GntR"/>
</dbReference>
<name>A0A822VA90_AGRTU</name>
<evidence type="ECO:0000259" key="4">
    <source>
        <dbReference type="PROSITE" id="PS50949"/>
    </source>
</evidence>
<dbReference type="Proteomes" id="UP000192074">
    <property type="component" value="Unassembled WGS sequence"/>
</dbReference>
<evidence type="ECO:0000256" key="1">
    <source>
        <dbReference type="ARBA" id="ARBA00023015"/>
    </source>
</evidence>
<dbReference type="Pfam" id="PF00392">
    <property type="entry name" value="GntR"/>
    <property type="match status" value="2"/>
</dbReference>
<dbReference type="InterPro" id="IPR011711">
    <property type="entry name" value="GntR_C"/>
</dbReference>
<dbReference type="GO" id="GO:0003677">
    <property type="term" value="F:DNA binding"/>
    <property type="evidence" value="ECO:0007669"/>
    <property type="project" value="UniProtKB-KW"/>
</dbReference>
<accession>A0A822VA90</accession>
<keyword evidence="2" id="KW-0238">DNA-binding</keyword>
<keyword evidence="1" id="KW-0805">Transcription regulation</keyword>
<dbReference type="SMART" id="SM00345">
    <property type="entry name" value="HTH_GNTR"/>
    <property type="match status" value="2"/>
</dbReference>
<dbReference type="InterPro" id="IPR036390">
    <property type="entry name" value="WH_DNA-bd_sf"/>
</dbReference>
<dbReference type="SUPFAM" id="SSF46785">
    <property type="entry name" value="Winged helix' DNA-binding domain"/>
    <property type="match status" value="2"/>
</dbReference>
<evidence type="ECO:0000256" key="2">
    <source>
        <dbReference type="ARBA" id="ARBA00023125"/>
    </source>
</evidence>
<dbReference type="SUPFAM" id="SSF48008">
    <property type="entry name" value="GntR ligand-binding domain-like"/>
    <property type="match status" value="1"/>
</dbReference>
<dbReference type="Gene3D" id="1.10.10.10">
    <property type="entry name" value="Winged helix-like DNA-binding domain superfamily/Winged helix DNA-binding domain"/>
    <property type="match status" value="2"/>
</dbReference>
<comment type="caution">
    <text evidence="5">The sequence shown here is derived from an EMBL/GenBank/DDBJ whole genome shotgun (WGS) entry which is preliminary data.</text>
</comment>
<dbReference type="SMART" id="SM00895">
    <property type="entry name" value="FCD"/>
    <property type="match status" value="1"/>
</dbReference>
<dbReference type="AlphaFoldDB" id="A0A822VA90"/>
<evidence type="ECO:0000313" key="6">
    <source>
        <dbReference type="Proteomes" id="UP000192074"/>
    </source>
</evidence>
<dbReference type="EMBL" id="FCNL01000040">
    <property type="protein sequence ID" value="CVI24613.1"/>
    <property type="molecule type" value="Genomic_DNA"/>
</dbReference>
<reference evidence="5 6" key="1">
    <citation type="submission" date="2016-01" db="EMBL/GenBank/DDBJ databases">
        <authorList>
            <person name="Regsiter A."/>
            <person name="william w."/>
        </authorList>
    </citation>
    <scope>NUCLEOTIDE SEQUENCE [LARGE SCALE GENOMIC DNA]</scope>
    <source>
        <strain evidence="5 6">B6</strain>
    </source>
</reference>
<dbReference type="PANTHER" id="PTHR43537">
    <property type="entry name" value="TRANSCRIPTIONAL REGULATOR, GNTR FAMILY"/>
    <property type="match status" value="1"/>
</dbReference>
<dbReference type="InterPro" id="IPR036388">
    <property type="entry name" value="WH-like_DNA-bd_sf"/>
</dbReference>
<dbReference type="PROSITE" id="PS50949">
    <property type="entry name" value="HTH_GNTR"/>
    <property type="match status" value="1"/>
</dbReference>
<organism evidence="5 6">
    <name type="scientific">Agrobacterium tumefaciens str. B6</name>
    <dbReference type="NCBI Taxonomy" id="1183423"/>
    <lineage>
        <taxon>Bacteria</taxon>
        <taxon>Pseudomonadati</taxon>
        <taxon>Pseudomonadota</taxon>
        <taxon>Alphaproteobacteria</taxon>
        <taxon>Hyphomicrobiales</taxon>
        <taxon>Rhizobiaceae</taxon>
        <taxon>Rhizobium/Agrobacterium group</taxon>
        <taxon>Agrobacterium</taxon>
        <taxon>Agrobacterium tumefaciens complex</taxon>
    </lineage>
</organism>
<evidence type="ECO:0000313" key="5">
    <source>
        <dbReference type="EMBL" id="CVI24613.1"/>
    </source>
</evidence>
<sequence>MTILKGAPNLASAVDGVLSPLQIEVVRKLIPIVRAGKWPIGGKISDAALAREFGISRTPVRQVLQFLAEKGVVTQTENRGFILVRVPSADDRFEEIVPPSEIDVLYRKIMHARANGLIGSEASETELLEHFGTSRGVVRRTLMRLSAEGLAERREGHGWRFAECLDNRQAVNESYAFRAIIECGAVMEDTFRVDMDMLLELESEQTALLNAPLASIEGSAWFEANARFHETVVSWANNRFLEQAIRRQNSLRRMTEYAEFAELSEAGVRKAARDHLAILEAIKSDDRKLASAILFRHLSRSSASGEARPARLGD</sequence>